<sequence>MPHFTLARYVRYVVATFALYGSASAVQAQTPSWQTAVALGTSAGNRSSVTAIATDASGNVYLLGDFTGTVQLGATTLTNPEQRTHVFVAKWNSTSQRFEWAKSTGGSTAFGIAVQGAGVYITGGFTGQNADFGNTTLVSAGMGDVFVSKLTDTGNFVWARRAGSQYDDSAVSIATDGTNVFISGYFSGVTADFGATTLANTGGGFTSDLFVAKLTDAGSFVWTVKGGGPGGDYGQAVAVNGSNVYVAGQFQTPVATLGDLTLTSPTNTGSPDVLVAKLVDEGTSARFVWAQQAGGDGFDYARTLALSGSSVYVAGGFFSPSAVFGATTLTNAGSNDAFVSKVQDLGTTSRFDWTRQAGGTGNEEVIKVAVNGSRVYLAGSFSSPTVTFGSTTLVKAAPANDSSDVFVARLQDEGNQSSFRWAQRAGGTGSDVALGLAVQGTTVYTAGIATPAAPFGPVSIPRQPGNFVGFLASLTDDVPAANHSLARLTGLSLYPNPAHGTALVEMPALPAAAPATLTITDALGRPVRTYQVHSVTGRLRQEVALQGLAPGFYTLCLVAGSQYATCPLAVE</sequence>
<name>A0A8T9QBK3_9BACT</name>
<keyword evidence="3" id="KW-1185">Reference proteome</keyword>
<dbReference type="PANTHER" id="PTHR35580:SF1">
    <property type="entry name" value="PHYTASE-LIKE DOMAIN-CONTAINING PROTEIN"/>
    <property type="match status" value="1"/>
</dbReference>
<dbReference type="InterPro" id="IPR052918">
    <property type="entry name" value="Motility_Chemotaxis_Reg"/>
</dbReference>
<evidence type="ECO:0000313" key="2">
    <source>
        <dbReference type="EMBL" id="UOQ74565.1"/>
    </source>
</evidence>
<gene>
    <name evidence="2" type="ORF">MUN79_12235</name>
</gene>
<protein>
    <submittedName>
        <fullName evidence="2">T9SS type A sorting domain-containing protein</fullName>
    </submittedName>
</protein>
<keyword evidence="1" id="KW-0732">Signal</keyword>
<organism evidence="2 3">
    <name type="scientific">Hymenobacter cellulosilyticus</name>
    <dbReference type="NCBI Taxonomy" id="2932248"/>
    <lineage>
        <taxon>Bacteria</taxon>
        <taxon>Pseudomonadati</taxon>
        <taxon>Bacteroidota</taxon>
        <taxon>Cytophagia</taxon>
        <taxon>Cytophagales</taxon>
        <taxon>Hymenobacteraceae</taxon>
        <taxon>Hymenobacter</taxon>
    </lineage>
</organism>
<feature type="signal peptide" evidence="1">
    <location>
        <begin position="1"/>
        <end position="28"/>
    </location>
</feature>
<dbReference type="RefSeq" id="WP_244677904.1">
    <property type="nucleotide sequence ID" value="NZ_CP095046.1"/>
</dbReference>
<dbReference type="PANTHER" id="PTHR35580">
    <property type="entry name" value="CELL SURFACE GLYCOPROTEIN (S-LAYER PROTEIN)-LIKE PROTEIN"/>
    <property type="match status" value="1"/>
</dbReference>
<dbReference type="KEGG" id="hcu:MUN79_12235"/>
<dbReference type="AlphaFoldDB" id="A0A8T9QBK3"/>
<proteinExistence type="predicted"/>
<reference evidence="2" key="1">
    <citation type="submission" date="2022-04" db="EMBL/GenBank/DDBJ databases">
        <title>Hymenobacter sp. isolated from the air.</title>
        <authorList>
            <person name="Won M."/>
            <person name="Lee C.-M."/>
            <person name="Woen H.-Y."/>
            <person name="Kwon S.-W."/>
        </authorList>
    </citation>
    <scope>NUCLEOTIDE SEQUENCE</scope>
    <source>
        <strain evidence="2">5116S-3</strain>
    </source>
</reference>
<evidence type="ECO:0000256" key="1">
    <source>
        <dbReference type="SAM" id="SignalP"/>
    </source>
</evidence>
<dbReference type="EMBL" id="CP095046">
    <property type="protein sequence ID" value="UOQ74565.1"/>
    <property type="molecule type" value="Genomic_DNA"/>
</dbReference>
<evidence type="ECO:0000313" key="3">
    <source>
        <dbReference type="Proteomes" id="UP000831796"/>
    </source>
</evidence>
<accession>A0A8T9QBK3</accession>
<dbReference type="Proteomes" id="UP000831796">
    <property type="component" value="Chromosome"/>
</dbReference>
<feature type="chain" id="PRO_5035923236" evidence="1">
    <location>
        <begin position="29"/>
        <end position="571"/>
    </location>
</feature>